<keyword evidence="4" id="KW-0067">ATP-binding</keyword>
<name>A0A3D8TU26_9LIST</name>
<dbReference type="RefSeq" id="WP_115752065.1">
    <property type="nucleotide sequence ID" value="NZ_LARY01000001.1"/>
</dbReference>
<dbReference type="PROSITE" id="PS51194">
    <property type="entry name" value="HELICASE_CTER"/>
    <property type="match status" value="1"/>
</dbReference>
<dbReference type="GO" id="GO:0016787">
    <property type="term" value="F:hydrolase activity"/>
    <property type="evidence" value="ECO:0007669"/>
    <property type="project" value="UniProtKB-KW"/>
</dbReference>
<dbReference type="CDD" id="cd17920">
    <property type="entry name" value="DEXHc_RecQ"/>
    <property type="match status" value="1"/>
</dbReference>
<dbReference type="PROSITE" id="PS00690">
    <property type="entry name" value="DEAH_ATP_HELICASE"/>
    <property type="match status" value="1"/>
</dbReference>
<dbReference type="InterPro" id="IPR001650">
    <property type="entry name" value="Helicase_C-like"/>
</dbReference>
<dbReference type="GO" id="GO:0005524">
    <property type="term" value="F:ATP binding"/>
    <property type="evidence" value="ECO:0007669"/>
    <property type="project" value="UniProtKB-KW"/>
</dbReference>
<dbReference type="SMART" id="SM00487">
    <property type="entry name" value="DEXDc"/>
    <property type="match status" value="1"/>
</dbReference>
<dbReference type="SMART" id="SM00490">
    <property type="entry name" value="HELICc"/>
    <property type="match status" value="1"/>
</dbReference>
<evidence type="ECO:0000313" key="10">
    <source>
        <dbReference type="EMBL" id="RDX02385.1"/>
    </source>
</evidence>
<protein>
    <recommendedName>
        <fullName evidence="6">ATP-dependent DNA helicase RecQ</fullName>
    </recommendedName>
    <alternativeName>
        <fullName evidence="7">DNA 3'-5' helicase RecQ</fullName>
    </alternativeName>
</protein>
<evidence type="ECO:0000256" key="5">
    <source>
        <dbReference type="ARBA" id="ARBA00023125"/>
    </source>
</evidence>
<keyword evidence="2" id="KW-0378">Hydrolase</keyword>
<dbReference type="PANTHER" id="PTHR13710">
    <property type="entry name" value="DNA HELICASE RECQ FAMILY MEMBER"/>
    <property type="match status" value="1"/>
</dbReference>
<sequence>MNLEQELKRYLGFDTFRMGQKEVIETVLSGEDVFAMLPTGMGKTVCYQLSGYLIDGLVVIVSPLLSLMQDQVERMRAYGEKRAVALNSFLSTAEKNEILAHLSAYKFVFLSPEMLASEGIRTAFLREKIGLFVIDEAHCISQWGHDFRPDYLFLGEFREKANKPTTMVLTATATKRVRADILEQLNLSGIKEIIYSVNRPNISFQVEKFAAKREKEEALLDLAEKLATPGIIYFSSKRLAEETAHILRREKGRRAAYYHGDMEPLDRILIQEQFVSGQLDLICATSAFGMGIDKADIRFVIHYHLPADLEAYMQEVGRAGRDGIESVAILLYANGDEVLRQQLADRDLPDPNLLQLPENLKETLPKAEKRFLNYFLRSGLSEEEIRERIEKRRLIKQENLQALLGFIQTDDCRRVYLMSYFGENDFSEAGGENCCDNDAASLEPFLRREEEQGEVSGSSFRARLHDLLLE</sequence>
<dbReference type="PROSITE" id="PS51192">
    <property type="entry name" value="HELICASE_ATP_BIND_1"/>
    <property type="match status" value="1"/>
</dbReference>
<dbReference type="InterPro" id="IPR002464">
    <property type="entry name" value="DNA/RNA_helicase_DEAH_CS"/>
</dbReference>
<keyword evidence="11" id="KW-1185">Reference proteome</keyword>
<feature type="domain" description="Helicase ATP-binding" evidence="8">
    <location>
        <begin position="24"/>
        <end position="191"/>
    </location>
</feature>
<dbReference type="GO" id="GO:0003677">
    <property type="term" value="F:DNA binding"/>
    <property type="evidence" value="ECO:0007669"/>
    <property type="project" value="UniProtKB-KW"/>
</dbReference>
<dbReference type="FunFam" id="3.40.50.300:FF:001363">
    <property type="entry name" value="ATP-dependent DNA helicase RecQ"/>
    <property type="match status" value="1"/>
</dbReference>
<dbReference type="InterPro" id="IPR027417">
    <property type="entry name" value="P-loop_NTPase"/>
</dbReference>
<gene>
    <name evidence="10" type="ORF">UR08_02385</name>
</gene>
<proteinExistence type="predicted"/>
<evidence type="ECO:0000259" key="8">
    <source>
        <dbReference type="PROSITE" id="PS51192"/>
    </source>
</evidence>
<keyword evidence="5" id="KW-0238">DNA-binding</keyword>
<organism evidence="10 11">
    <name type="scientific">Listeria kieliensis</name>
    <dbReference type="NCBI Taxonomy" id="1621700"/>
    <lineage>
        <taxon>Bacteria</taxon>
        <taxon>Bacillati</taxon>
        <taxon>Bacillota</taxon>
        <taxon>Bacilli</taxon>
        <taxon>Bacillales</taxon>
        <taxon>Listeriaceae</taxon>
        <taxon>Listeria</taxon>
    </lineage>
</organism>
<evidence type="ECO:0000256" key="3">
    <source>
        <dbReference type="ARBA" id="ARBA00022806"/>
    </source>
</evidence>
<evidence type="ECO:0000313" key="11">
    <source>
        <dbReference type="Proteomes" id="UP000257055"/>
    </source>
</evidence>
<keyword evidence="1" id="KW-0547">Nucleotide-binding</keyword>
<evidence type="ECO:0000256" key="1">
    <source>
        <dbReference type="ARBA" id="ARBA00022741"/>
    </source>
</evidence>
<dbReference type="InterPro" id="IPR004589">
    <property type="entry name" value="DNA_helicase_ATP-dep_RecQ"/>
</dbReference>
<accession>A0A3D8TU26</accession>
<dbReference type="InterPro" id="IPR014001">
    <property type="entry name" value="Helicase_ATP-bd"/>
</dbReference>
<dbReference type="InterPro" id="IPR032284">
    <property type="entry name" value="RecQ_Zn-bd"/>
</dbReference>
<dbReference type="Gene3D" id="3.40.50.300">
    <property type="entry name" value="P-loop containing nucleotide triphosphate hydrolases"/>
    <property type="match status" value="2"/>
</dbReference>
<dbReference type="Pfam" id="PF16124">
    <property type="entry name" value="RecQ_Zn_bind"/>
    <property type="match status" value="1"/>
</dbReference>
<dbReference type="GO" id="GO:0005737">
    <property type="term" value="C:cytoplasm"/>
    <property type="evidence" value="ECO:0007669"/>
    <property type="project" value="TreeGrafter"/>
</dbReference>
<dbReference type="InterPro" id="IPR011545">
    <property type="entry name" value="DEAD/DEAH_box_helicase_dom"/>
</dbReference>
<keyword evidence="3 10" id="KW-0347">Helicase</keyword>
<dbReference type="GO" id="GO:0043138">
    <property type="term" value="F:3'-5' DNA helicase activity"/>
    <property type="evidence" value="ECO:0007669"/>
    <property type="project" value="TreeGrafter"/>
</dbReference>
<feature type="domain" description="Helicase C-terminal" evidence="9">
    <location>
        <begin position="218"/>
        <end position="364"/>
    </location>
</feature>
<dbReference type="GO" id="GO:0009378">
    <property type="term" value="F:four-way junction helicase activity"/>
    <property type="evidence" value="ECO:0007669"/>
    <property type="project" value="TreeGrafter"/>
</dbReference>
<dbReference type="SUPFAM" id="SSF52540">
    <property type="entry name" value="P-loop containing nucleoside triphosphate hydrolases"/>
    <property type="match status" value="1"/>
</dbReference>
<dbReference type="GO" id="GO:0030894">
    <property type="term" value="C:replisome"/>
    <property type="evidence" value="ECO:0007669"/>
    <property type="project" value="TreeGrafter"/>
</dbReference>
<dbReference type="GO" id="GO:0006310">
    <property type="term" value="P:DNA recombination"/>
    <property type="evidence" value="ECO:0007669"/>
    <property type="project" value="InterPro"/>
</dbReference>
<evidence type="ECO:0000256" key="2">
    <source>
        <dbReference type="ARBA" id="ARBA00022801"/>
    </source>
</evidence>
<dbReference type="NCBIfam" id="TIGR00614">
    <property type="entry name" value="recQ_fam"/>
    <property type="match status" value="1"/>
</dbReference>
<dbReference type="Pfam" id="PF00271">
    <property type="entry name" value="Helicase_C"/>
    <property type="match status" value="1"/>
</dbReference>
<evidence type="ECO:0000256" key="6">
    <source>
        <dbReference type="ARBA" id="ARBA00044535"/>
    </source>
</evidence>
<comment type="caution">
    <text evidence="10">The sequence shown here is derived from an EMBL/GenBank/DDBJ whole genome shotgun (WGS) entry which is preliminary data.</text>
</comment>
<dbReference type="EMBL" id="LARY01000001">
    <property type="protein sequence ID" value="RDX02385.1"/>
    <property type="molecule type" value="Genomic_DNA"/>
</dbReference>
<reference evidence="11" key="1">
    <citation type="submission" date="2015-04" db="EMBL/GenBank/DDBJ databases">
        <authorList>
            <person name="Schardt J."/>
            <person name="Mueller-Herbst S."/>
            <person name="Scherer S."/>
            <person name="Huptas C."/>
        </authorList>
    </citation>
    <scope>NUCLEOTIDE SEQUENCE [LARGE SCALE GENOMIC DNA]</scope>
    <source>
        <strain evidence="11">Kiel-L1</strain>
    </source>
</reference>
<evidence type="ECO:0000259" key="9">
    <source>
        <dbReference type="PROSITE" id="PS51194"/>
    </source>
</evidence>
<dbReference type="Proteomes" id="UP000257055">
    <property type="component" value="Unassembled WGS sequence"/>
</dbReference>
<dbReference type="PANTHER" id="PTHR13710:SF84">
    <property type="entry name" value="ATP-DEPENDENT DNA HELICASE RECS-RELATED"/>
    <property type="match status" value="1"/>
</dbReference>
<dbReference type="Pfam" id="PF00270">
    <property type="entry name" value="DEAD"/>
    <property type="match status" value="1"/>
</dbReference>
<dbReference type="GO" id="GO:0043590">
    <property type="term" value="C:bacterial nucleoid"/>
    <property type="evidence" value="ECO:0007669"/>
    <property type="project" value="TreeGrafter"/>
</dbReference>
<dbReference type="AlphaFoldDB" id="A0A3D8TU26"/>
<dbReference type="GO" id="GO:0006281">
    <property type="term" value="P:DNA repair"/>
    <property type="evidence" value="ECO:0007669"/>
    <property type="project" value="TreeGrafter"/>
</dbReference>
<evidence type="ECO:0000256" key="4">
    <source>
        <dbReference type="ARBA" id="ARBA00022840"/>
    </source>
</evidence>
<evidence type="ECO:0000256" key="7">
    <source>
        <dbReference type="ARBA" id="ARBA00044550"/>
    </source>
</evidence>